<dbReference type="Gene3D" id="3.30.450.20">
    <property type="entry name" value="PAS domain"/>
    <property type="match status" value="1"/>
</dbReference>
<evidence type="ECO:0000256" key="4">
    <source>
        <dbReference type="ARBA" id="ARBA00022679"/>
    </source>
</evidence>
<keyword evidence="3" id="KW-0597">Phosphoprotein</keyword>
<proteinExistence type="predicted"/>
<dbReference type="InterPro" id="IPR036890">
    <property type="entry name" value="HATPase_C_sf"/>
</dbReference>
<evidence type="ECO:0000256" key="3">
    <source>
        <dbReference type="ARBA" id="ARBA00022553"/>
    </source>
</evidence>
<evidence type="ECO:0000256" key="5">
    <source>
        <dbReference type="ARBA" id="ARBA00022741"/>
    </source>
</evidence>
<dbReference type="Proteomes" id="UP000187266">
    <property type="component" value="Chromosome"/>
</dbReference>
<keyword evidence="10" id="KW-1185">Reference proteome</keyword>
<dbReference type="EC" id="2.7.13.3" evidence="2"/>
<dbReference type="GO" id="GO:0004673">
    <property type="term" value="F:protein histidine kinase activity"/>
    <property type="evidence" value="ECO:0007669"/>
    <property type="project" value="UniProtKB-EC"/>
</dbReference>
<dbReference type="GO" id="GO:0005524">
    <property type="term" value="F:ATP binding"/>
    <property type="evidence" value="ECO:0007669"/>
    <property type="project" value="UniProtKB-KW"/>
</dbReference>
<name>A0A1U7DI72_9RHOB</name>
<evidence type="ECO:0000259" key="8">
    <source>
        <dbReference type="Pfam" id="PF07568"/>
    </source>
</evidence>
<protein>
    <recommendedName>
        <fullName evidence="2">histidine kinase</fullName>
        <ecNumber evidence="2">2.7.13.3</ecNumber>
    </recommendedName>
</protein>
<reference evidence="9 10" key="1">
    <citation type="submission" date="2017-01" db="EMBL/GenBank/DDBJ databases">
        <title>Genomic analysis of Xuhuaishuia manganoxidans DY6-4.</title>
        <authorList>
            <person name="Wang X."/>
        </authorList>
    </citation>
    <scope>NUCLEOTIDE SEQUENCE [LARGE SCALE GENOMIC DNA]</scope>
    <source>
        <strain evidence="9 10">DY6-4</strain>
    </source>
</reference>
<evidence type="ECO:0000313" key="10">
    <source>
        <dbReference type="Proteomes" id="UP000187266"/>
    </source>
</evidence>
<evidence type="ECO:0000256" key="6">
    <source>
        <dbReference type="ARBA" id="ARBA00022777"/>
    </source>
</evidence>
<comment type="catalytic activity">
    <reaction evidence="1">
        <text>ATP + protein L-histidine = ADP + protein N-phospho-L-histidine.</text>
        <dbReference type="EC" id="2.7.13.3"/>
    </reaction>
</comment>
<evidence type="ECO:0000256" key="1">
    <source>
        <dbReference type="ARBA" id="ARBA00000085"/>
    </source>
</evidence>
<dbReference type="InterPro" id="IPR011495">
    <property type="entry name" value="Sig_transdc_His_kin_sub2_dim/P"/>
</dbReference>
<feature type="domain" description="Signal transduction histidine kinase subgroup 2 dimerisation and phosphoacceptor" evidence="8">
    <location>
        <begin position="375"/>
        <end position="445"/>
    </location>
</feature>
<gene>
    <name evidence="9" type="ORF">BV394_08125</name>
</gene>
<evidence type="ECO:0000256" key="2">
    <source>
        <dbReference type="ARBA" id="ARBA00012438"/>
    </source>
</evidence>
<keyword evidence="6" id="KW-0418">Kinase</keyword>
<dbReference type="Pfam" id="PF07568">
    <property type="entry name" value="HisKA_2"/>
    <property type="match status" value="1"/>
</dbReference>
<dbReference type="PANTHER" id="PTHR41523:SF8">
    <property type="entry name" value="ETHYLENE RESPONSE SENSOR PROTEIN"/>
    <property type="match status" value="1"/>
</dbReference>
<keyword evidence="5" id="KW-0547">Nucleotide-binding</keyword>
<dbReference type="EMBL" id="CP019124">
    <property type="protein sequence ID" value="APX89686.1"/>
    <property type="molecule type" value="Genomic_DNA"/>
</dbReference>
<keyword evidence="4" id="KW-0808">Transferase</keyword>
<evidence type="ECO:0000256" key="7">
    <source>
        <dbReference type="ARBA" id="ARBA00022840"/>
    </source>
</evidence>
<accession>A0A2M9DCX5</accession>
<sequence length="579" mass="64522">MRPHLNLRPVTKRLGFRVMAFLSLALLPLGLIAVVQTRTLTQEVETRTQLTLLALTREAAADDRQLIQRALGAGRAMSGMFELLTTPEQCRRYLSDYVSRESDFVWAGFIPADGQVSCASDGIARDLSDRRQMADLFATDLAKVLLLDQDGNNENIQPVVTVNYPVYTREGLEGFVTIALPLDSIQTTSSPLIASEQAEFFTINAAGDVLVSQEGSVSPEQRLPPKQQLTEFLKVRASAFSARTVEGRERTFAVVPILANSVFAIGSWEAGYSAATESESIRIPPAAFPLLMWLSSLAVAYFAVHWLVIRHIRSLRLRMSSFAKTRRVLQPPAPVSMPAELQEMEDSFIYMTDTILKDEAELENAVREQKVLLKEVYHRVKNNLQLIASIMNMQMRQLKSEEARSVLRRVQERVLSLATVHRNLYQNDTLAQIRGDLLLKEIVNQRLDTAVASGTEIDVTISMEPFELYPDQAVPLSLLATEAITNALKYIGRPPDGLPWLRVELVVGNDGDLTLAIENSIGAPLVEPAPVSSGGLGARLIAAFSQQLLGEVQVEERKRSYGIVLRFNVREFDEYQREK</sequence>
<keyword evidence="7" id="KW-0067">ATP-binding</keyword>
<dbReference type="PANTHER" id="PTHR41523">
    <property type="entry name" value="TWO-COMPONENT SYSTEM SENSOR PROTEIN"/>
    <property type="match status" value="1"/>
</dbReference>
<dbReference type="STRING" id="1267768.BV394_08125"/>
<dbReference type="OrthoDB" id="9767435at2"/>
<dbReference type="AlphaFoldDB" id="A0A1U7DI72"/>
<dbReference type="Gene3D" id="3.30.565.10">
    <property type="entry name" value="Histidine kinase-like ATPase, C-terminal domain"/>
    <property type="match status" value="1"/>
</dbReference>
<organism evidence="9 10">
    <name type="scientific">Brevirhabdus pacifica</name>
    <dbReference type="NCBI Taxonomy" id="1267768"/>
    <lineage>
        <taxon>Bacteria</taxon>
        <taxon>Pseudomonadati</taxon>
        <taxon>Pseudomonadota</taxon>
        <taxon>Alphaproteobacteria</taxon>
        <taxon>Rhodobacterales</taxon>
        <taxon>Paracoccaceae</taxon>
        <taxon>Brevirhabdus</taxon>
    </lineage>
</organism>
<evidence type="ECO:0000313" key="9">
    <source>
        <dbReference type="EMBL" id="APX89686.1"/>
    </source>
</evidence>
<accession>A0A1U7DI72</accession>
<dbReference type="SUPFAM" id="SSF55874">
    <property type="entry name" value="ATPase domain of HSP90 chaperone/DNA topoisomerase II/histidine kinase"/>
    <property type="match status" value="1"/>
</dbReference>